<name>A0A3D8K601_9BURK</name>
<dbReference type="GO" id="GO:0003700">
    <property type="term" value="F:DNA-binding transcription factor activity"/>
    <property type="evidence" value="ECO:0007669"/>
    <property type="project" value="TreeGrafter"/>
</dbReference>
<evidence type="ECO:0000256" key="2">
    <source>
        <dbReference type="PROSITE-ProRule" id="PRU00335"/>
    </source>
</evidence>
<organism evidence="4 5">
    <name type="scientific">Trinickia dinghuensis</name>
    <dbReference type="NCBI Taxonomy" id="2291023"/>
    <lineage>
        <taxon>Bacteria</taxon>
        <taxon>Pseudomonadati</taxon>
        <taxon>Pseudomonadota</taxon>
        <taxon>Betaproteobacteria</taxon>
        <taxon>Burkholderiales</taxon>
        <taxon>Burkholderiaceae</taxon>
        <taxon>Trinickia</taxon>
    </lineage>
</organism>
<reference evidence="4 5" key="1">
    <citation type="submission" date="2018-08" db="EMBL/GenBank/DDBJ databases">
        <title>Paraburkholderia sp. DHOM06 isolated from forest soil.</title>
        <authorList>
            <person name="Gao Z.-H."/>
            <person name="Qiu L.-H."/>
        </authorList>
    </citation>
    <scope>NUCLEOTIDE SEQUENCE [LARGE SCALE GENOMIC DNA]</scope>
    <source>
        <strain evidence="4 5">DHOM06</strain>
    </source>
</reference>
<dbReference type="PANTHER" id="PTHR30055">
    <property type="entry name" value="HTH-TYPE TRANSCRIPTIONAL REGULATOR RUTR"/>
    <property type="match status" value="1"/>
</dbReference>
<dbReference type="EMBL" id="QRGA01000001">
    <property type="protein sequence ID" value="RDV00307.1"/>
    <property type="molecule type" value="Genomic_DNA"/>
</dbReference>
<dbReference type="AlphaFoldDB" id="A0A3D8K601"/>
<dbReference type="Pfam" id="PF00440">
    <property type="entry name" value="TetR_N"/>
    <property type="match status" value="1"/>
</dbReference>
<keyword evidence="1 2" id="KW-0238">DNA-binding</keyword>
<feature type="domain" description="HTH tetR-type" evidence="3">
    <location>
        <begin position="8"/>
        <end position="68"/>
    </location>
</feature>
<dbReference type="Gene3D" id="1.10.357.10">
    <property type="entry name" value="Tetracycline Repressor, domain 2"/>
    <property type="match status" value="1"/>
</dbReference>
<gene>
    <name evidence="4" type="ORF">DWV00_00405</name>
</gene>
<dbReference type="InterPro" id="IPR009057">
    <property type="entry name" value="Homeodomain-like_sf"/>
</dbReference>
<dbReference type="InterPro" id="IPR050109">
    <property type="entry name" value="HTH-type_TetR-like_transc_reg"/>
</dbReference>
<dbReference type="SUPFAM" id="SSF46689">
    <property type="entry name" value="Homeodomain-like"/>
    <property type="match status" value="1"/>
</dbReference>
<dbReference type="InterPro" id="IPR041479">
    <property type="entry name" value="TetR_CgmR_C"/>
</dbReference>
<evidence type="ECO:0000313" key="4">
    <source>
        <dbReference type="EMBL" id="RDV00307.1"/>
    </source>
</evidence>
<dbReference type="InterPro" id="IPR001647">
    <property type="entry name" value="HTH_TetR"/>
</dbReference>
<feature type="DNA-binding region" description="H-T-H motif" evidence="2">
    <location>
        <begin position="31"/>
        <end position="50"/>
    </location>
</feature>
<comment type="caution">
    <text evidence="4">The sequence shown here is derived from an EMBL/GenBank/DDBJ whole genome shotgun (WGS) entry which is preliminary data.</text>
</comment>
<protein>
    <submittedName>
        <fullName evidence="4">TetR/AcrR family transcriptional regulator</fullName>
    </submittedName>
</protein>
<dbReference type="OrthoDB" id="9809772at2"/>
<dbReference type="Pfam" id="PF17937">
    <property type="entry name" value="TetR_C_28"/>
    <property type="match status" value="1"/>
</dbReference>
<evidence type="ECO:0000256" key="1">
    <source>
        <dbReference type="ARBA" id="ARBA00023125"/>
    </source>
</evidence>
<dbReference type="Proteomes" id="UP000256838">
    <property type="component" value="Unassembled WGS sequence"/>
</dbReference>
<accession>A0A3D8K601</accession>
<dbReference type="GO" id="GO:0000976">
    <property type="term" value="F:transcription cis-regulatory region binding"/>
    <property type="evidence" value="ECO:0007669"/>
    <property type="project" value="TreeGrafter"/>
</dbReference>
<proteinExistence type="predicted"/>
<dbReference type="RefSeq" id="WP_115531573.1">
    <property type="nucleotide sequence ID" value="NZ_QRGA01000001.1"/>
</dbReference>
<evidence type="ECO:0000313" key="5">
    <source>
        <dbReference type="Proteomes" id="UP000256838"/>
    </source>
</evidence>
<dbReference type="PANTHER" id="PTHR30055:SF148">
    <property type="entry name" value="TETR-FAMILY TRANSCRIPTIONAL REGULATOR"/>
    <property type="match status" value="1"/>
</dbReference>
<dbReference type="PROSITE" id="PS50977">
    <property type="entry name" value="HTH_TETR_2"/>
    <property type="match status" value="1"/>
</dbReference>
<keyword evidence="5" id="KW-1185">Reference proteome</keyword>
<evidence type="ECO:0000259" key="3">
    <source>
        <dbReference type="PROSITE" id="PS50977"/>
    </source>
</evidence>
<sequence>MDNQTRSELTRNKAIEAALVILERDGVSGLTFDALARESGVSKGGLLHQFRTKNGVLDALAEYQSQHFERVARDYLAKEGASKTEPTVASRIAIYRESANQPHSVARAVLATLIANPNPELLEKFRAQDAQALKQVEEESPDLDLALIRSLAASGLAFATLLGISSLTRKDRDRLYARLLDEQAWEGVAAKPAKKKRTNTQS</sequence>